<gene>
    <name evidence="1" type="ORF">N479_23145</name>
</gene>
<sequence>MRNSRTIQFELYTHTDPLFPIGKASALDEIEFEVQGDELVLDCLLPSDAASGNTLVITSTHIDARYVNFSGNVVLDDLDIVKGSVELILKGNGKAGTYMTQLSLLGETGGVKNIVDAQVELACGIDSNEADSSTFQSQQPFFKILSARLTAWKNELMDGLALQR</sequence>
<dbReference type="RefSeq" id="WP_046358237.1">
    <property type="nucleotide sequence ID" value="NZ_AUXW01000189.1"/>
</dbReference>
<protein>
    <submittedName>
        <fullName evidence="1">Uncharacterized protein</fullName>
    </submittedName>
</protein>
<name>A0A0F6A786_9GAMM</name>
<comment type="caution">
    <text evidence="1">The sequence shown here is derived from an EMBL/GenBank/DDBJ whole genome shotgun (WGS) entry which is preliminary data.</text>
</comment>
<dbReference type="PATRIC" id="fig|1129367.4.peg.4937"/>
<reference evidence="1 2" key="1">
    <citation type="journal article" date="2015" name="BMC Genomics">
        <title>Genome mining reveals unlocked bioactive potential of marine Gram-negative bacteria.</title>
        <authorList>
            <person name="Machado H."/>
            <person name="Sonnenschein E.C."/>
            <person name="Melchiorsen J."/>
            <person name="Gram L."/>
        </authorList>
    </citation>
    <scope>NUCLEOTIDE SEQUENCE [LARGE SCALE GENOMIC DNA]</scope>
    <source>
        <strain evidence="1 2">S4054</strain>
    </source>
</reference>
<evidence type="ECO:0000313" key="2">
    <source>
        <dbReference type="Proteomes" id="UP000033434"/>
    </source>
</evidence>
<proteinExistence type="predicted"/>
<dbReference type="EMBL" id="AUXW01000189">
    <property type="protein sequence ID" value="KKE81279.1"/>
    <property type="molecule type" value="Genomic_DNA"/>
</dbReference>
<accession>A0A0F6A786</accession>
<dbReference type="AlphaFoldDB" id="A0A0F6A786"/>
<organism evidence="1 2">
    <name type="scientific">Pseudoalteromonas luteoviolacea S4054</name>
    <dbReference type="NCBI Taxonomy" id="1129367"/>
    <lineage>
        <taxon>Bacteria</taxon>
        <taxon>Pseudomonadati</taxon>
        <taxon>Pseudomonadota</taxon>
        <taxon>Gammaproteobacteria</taxon>
        <taxon>Alteromonadales</taxon>
        <taxon>Pseudoalteromonadaceae</taxon>
        <taxon>Pseudoalteromonas</taxon>
    </lineage>
</organism>
<dbReference type="Proteomes" id="UP000033434">
    <property type="component" value="Unassembled WGS sequence"/>
</dbReference>
<evidence type="ECO:0000313" key="1">
    <source>
        <dbReference type="EMBL" id="KKE81279.1"/>
    </source>
</evidence>